<feature type="region of interest" description="Disordered" evidence="1">
    <location>
        <begin position="261"/>
        <end position="282"/>
    </location>
</feature>
<dbReference type="STRING" id="1392250.A0A2I2GEP3"/>
<keyword evidence="2" id="KW-0812">Transmembrane</keyword>
<keyword evidence="5" id="KW-1185">Reference proteome</keyword>
<keyword evidence="2" id="KW-1133">Transmembrane helix</keyword>
<dbReference type="Pfam" id="PF24800">
    <property type="entry name" value="DUF7702"/>
    <property type="match status" value="1"/>
</dbReference>
<evidence type="ECO:0000259" key="3">
    <source>
        <dbReference type="Pfam" id="PF24800"/>
    </source>
</evidence>
<feature type="transmembrane region" description="Helical" evidence="2">
    <location>
        <begin position="38"/>
        <end position="57"/>
    </location>
</feature>
<feature type="transmembrane region" description="Helical" evidence="2">
    <location>
        <begin position="109"/>
        <end position="129"/>
    </location>
</feature>
<evidence type="ECO:0000256" key="2">
    <source>
        <dbReference type="SAM" id="Phobius"/>
    </source>
</evidence>
<dbReference type="PANTHER" id="PTHR42109">
    <property type="entry name" value="UNPLACED GENOMIC SCAFFOLD UM_SCAF_CONTIG_1.265, WHOLE GENOME SHOTGUN SEQUENCE"/>
    <property type="match status" value="1"/>
</dbReference>
<dbReference type="PANTHER" id="PTHR42109:SF2">
    <property type="entry name" value="INTEGRAL MEMBRANE PROTEIN"/>
    <property type="match status" value="1"/>
</dbReference>
<evidence type="ECO:0000313" key="5">
    <source>
        <dbReference type="Proteomes" id="UP000234275"/>
    </source>
</evidence>
<feature type="transmembrane region" description="Helical" evidence="2">
    <location>
        <begin position="77"/>
        <end position="97"/>
    </location>
</feature>
<gene>
    <name evidence="4" type="ORF">P170DRAFT_509341</name>
</gene>
<comment type="caution">
    <text evidence="4">The sequence shown here is derived from an EMBL/GenBank/DDBJ whole genome shotgun (WGS) entry which is preliminary data.</text>
</comment>
<dbReference type="InterPro" id="IPR056119">
    <property type="entry name" value="DUF7702"/>
</dbReference>
<accession>A0A2I2GEP3</accession>
<dbReference type="RefSeq" id="XP_024706655.1">
    <property type="nucleotide sequence ID" value="XM_024854667.1"/>
</dbReference>
<dbReference type="Proteomes" id="UP000234275">
    <property type="component" value="Unassembled WGS sequence"/>
</dbReference>
<reference evidence="4 5" key="1">
    <citation type="submission" date="2016-12" db="EMBL/GenBank/DDBJ databases">
        <title>The genomes of Aspergillus section Nigri reveals drivers in fungal speciation.</title>
        <authorList>
            <consortium name="DOE Joint Genome Institute"/>
            <person name="Vesth T.C."/>
            <person name="Nybo J."/>
            <person name="Theobald S."/>
            <person name="Brandl J."/>
            <person name="Frisvad J.C."/>
            <person name="Nielsen K.F."/>
            <person name="Lyhne E.K."/>
            <person name="Kogle M.E."/>
            <person name="Kuo A."/>
            <person name="Riley R."/>
            <person name="Clum A."/>
            <person name="Nolan M."/>
            <person name="Lipzen A."/>
            <person name="Salamov A."/>
            <person name="Henrissat B."/>
            <person name="Wiebenga A."/>
            <person name="De Vries R.P."/>
            <person name="Grigoriev I.V."/>
            <person name="Mortensen U.H."/>
            <person name="Andersen M.R."/>
            <person name="Baker S.E."/>
        </authorList>
    </citation>
    <scope>NUCLEOTIDE SEQUENCE [LARGE SCALE GENOMIC DNA]</scope>
    <source>
        <strain evidence="4 5">IBT 23096</strain>
    </source>
</reference>
<feature type="transmembrane region" description="Helical" evidence="2">
    <location>
        <begin position="149"/>
        <end position="170"/>
    </location>
</feature>
<feature type="domain" description="DUF7702" evidence="3">
    <location>
        <begin position="3"/>
        <end position="244"/>
    </location>
</feature>
<feature type="transmembrane region" description="Helical" evidence="2">
    <location>
        <begin position="220"/>
        <end position="237"/>
    </location>
</feature>
<dbReference type="VEuPathDB" id="FungiDB:P170DRAFT_509341"/>
<organism evidence="4 5">
    <name type="scientific">Aspergillus steynii IBT 23096</name>
    <dbReference type="NCBI Taxonomy" id="1392250"/>
    <lineage>
        <taxon>Eukaryota</taxon>
        <taxon>Fungi</taxon>
        <taxon>Dikarya</taxon>
        <taxon>Ascomycota</taxon>
        <taxon>Pezizomycotina</taxon>
        <taxon>Eurotiomycetes</taxon>
        <taxon>Eurotiomycetidae</taxon>
        <taxon>Eurotiales</taxon>
        <taxon>Aspergillaceae</taxon>
        <taxon>Aspergillus</taxon>
        <taxon>Aspergillus subgen. Circumdati</taxon>
    </lineage>
</organism>
<evidence type="ECO:0000313" key="4">
    <source>
        <dbReference type="EMBL" id="PLB51353.1"/>
    </source>
</evidence>
<sequence length="282" mass="30388">MLSHTSTIATAELAFYAIGLAIAVALAMRNGWRNEPYWAILAAFAFARILGAAMQLGTITAPLNLHLYRGAATLAQMGLALLLLASLGLMVAVRTSVHRRRQTLIRPYIIYLQGLLLGATFVLGIVAAASVPDSDFAGFTTTPVPPTLVASTILSMITFLILSFCTVCLWLDAQCFDQTAKWLLSAATASLPFLLVRIVYSALCTFVDNMEFHWFKGCPLMLIVMSMLMEFAVVVIYESVGILTARRVVLNTANASPTGARISDISKQDDSSCSSGTPLRNG</sequence>
<proteinExistence type="predicted"/>
<feature type="compositionally biased region" description="Polar residues" evidence="1">
    <location>
        <begin position="271"/>
        <end position="282"/>
    </location>
</feature>
<dbReference type="GeneID" id="36562373"/>
<dbReference type="OrthoDB" id="2560628at2759"/>
<evidence type="ECO:0000256" key="1">
    <source>
        <dbReference type="SAM" id="MobiDB-lite"/>
    </source>
</evidence>
<feature type="transmembrane region" description="Helical" evidence="2">
    <location>
        <begin position="182"/>
        <end position="200"/>
    </location>
</feature>
<dbReference type="EMBL" id="MSFO01000003">
    <property type="protein sequence ID" value="PLB51353.1"/>
    <property type="molecule type" value="Genomic_DNA"/>
</dbReference>
<feature type="transmembrane region" description="Helical" evidence="2">
    <location>
        <begin position="6"/>
        <end position="26"/>
    </location>
</feature>
<protein>
    <recommendedName>
        <fullName evidence="3">DUF7702 domain-containing protein</fullName>
    </recommendedName>
</protein>
<name>A0A2I2GEP3_9EURO</name>
<dbReference type="AlphaFoldDB" id="A0A2I2GEP3"/>
<keyword evidence="2" id="KW-0472">Membrane</keyword>